<dbReference type="PANTHER" id="PTHR34990:SF2">
    <property type="entry name" value="BLL8164 PROTEIN"/>
    <property type="match status" value="1"/>
</dbReference>
<accession>A0A5B9QX62</accession>
<evidence type="ECO:0000259" key="7">
    <source>
        <dbReference type="Pfam" id="PF00149"/>
    </source>
</evidence>
<sequence length="303" mass="35086">MTTTEWESVRTLLVSDVHLGSKYSQSAEFLKFLRRFRPDKLYIVGDFIDGWKFASGWTWNQHCDDVIEHLLQLARRGTEICYVPGNHDSFLRNKAFRTMLPQELAGIQIQHDFVHEMHNGWRFLVTHGDSFDFFETKAQWISKASSCFYDACLSLNWWLHRWTMTEQHNPYGVCRMLKHRVKRGIQFISDFEHKLTDYAHTRGCQGVICGHIHTPDIVYKPGSLVYCNTGDWMENCTGLVEHHDGEIRLIGRYQDSRTLRLPVRAVESADGETPLACELESEPTSPTNAEADSNQDRLPEFAA</sequence>
<dbReference type="InterPro" id="IPR043461">
    <property type="entry name" value="LpxH-like"/>
</dbReference>
<dbReference type="Pfam" id="PF00149">
    <property type="entry name" value="Metallophos"/>
    <property type="match status" value="1"/>
</dbReference>
<dbReference type="EMBL" id="CP042914">
    <property type="protein sequence ID" value="QEG41706.1"/>
    <property type="molecule type" value="Genomic_DNA"/>
</dbReference>
<evidence type="ECO:0000256" key="4">
    <source>
        <dbReference type="ARBA" id="ARBA00023136"/>
    </source>
</evidence>
<feature type="compositionally biased region" description="Basic and acidic residues" evidence="6">
    <location>
        <begin position="294"/>
        <end position="303"/>
    </location>
</feature>
<evidence type="ECO:0000256" key="3">
    <source>
        <dbReference type="ARBA" id="ARBA00022723"/>
    </source>
</evidence>
<keyword evidence="9" id="KW-1185">Reference proteome</keyword>
<dbReference type="InterPro" id="IPR029052">
    <property type="entry name" value="Metallo-depent_PP-like"/>
</dbReference>
<evidence type="ECO:0000313" key="8">
    <source>
        <dbReference type="EMBL" id="QEG41706.1"/>
    </source>
</evidence>
<keyword evidence="2" id="KW-0997">Cell inner membrane</keyword>
<evidence type="ECO:0000256" key="6">
    <source>
        <dbReference type="SAM" id="MobiDB-lite"/>
    </source>
</evidence>
<reference evidence="8 9" key="1">
    <citation type="submission" date="2019-08" db="EMBL/GenBank/DDBJ databases">
        <title>Deep-cultivation of Planctomycetes and their phenomic and genomic characterization uncovers novel biology.</title>
        <authorList>
            <person name="Wiegand S."/>
            <person name="Jogler M."/>
            <person name="Boedeker C."/>
            <person name="Pinto D."/>
            <person name="Vollmers J."/>
            <person name="Rivas-Marin E."/>
            <person name="Kohn T."/>
            <person name="Peeters S.H."/>
            <person name="Heuer A."/>
            <person name="Rast P."/>
            <person name="Oberbeckmann S."/>
            <person name="Bunk B."/>
            <person name="Jeske O."/>
            <person name="Meyerdierks A."/>
            <person name="Storesund J.E."/>
            <person name="Kallscheuer N."/>
            <person name="Luecker S."/>
            <person name="Lage O.M."/>
            <person name="Pohl T."/>
            <person name="Merkel B.J."/>
            <person name="Hornburger P."/>
            <person name="Mueller R.-W."/>
            <person name="Bruemmer F."/>
            <person name="Labrenz M."/>
            <person name="Spormann A.M."/>
            <person name="Op den Camp H."/>
            <person name="Overmann J."/>
            <person name="Amann R."/>
            <person name="Jetten M.S.M."/>
            <person name="Mascher T."/>
            <person name="Medema M.H."/>
            <person name="Devos D.P."/>
            <person name="Kaster A.-K."/>
            <person name="Ovreas L."/>
            <person name="Rohde M."/>
            <person name="Galperin M.Y."/>
            <person name="Jogler C."/>
        </authorList>
    </citation>
    <scope>NUCLEOTIDE SEQUENCE [LARGE SCALE GENOMIC DNA]</scope>
    <source>
        <strain evidence="8 9">UC8</strain>
    </source>
</reference>
<dbReference type="KEGG" id="rul:UC8_37320"/>
<evidence type="ECO:0000256" key="1">
    <source>
        <dbReference type="ARBA" id="ARBA00022475"/>
    </source>
</evidence>
<dbReference type="SUPFAM" id="SSF56300">
    <property type="entry name" value="Metallo-dependent phosphatases"/>
    <property type="match status" value="1"/>
</dbReference>
<dbReference type="Proteomes" id="UP000325286">
    <property type="component" value="Chromosome"/>
</dbReference>
<keyword evidence="5" id="KW-0464">Manganese</keyword>
<dbReference type="GO" id="GO:0009245">
    <property type="term" value="P:lipid A biosynthetic process"/>
    <property type="evidence" value="ECO:0007669"/>
    <property type="project" value="TreeGrafter"/>
</dbReference>
<dbReference type="GO" id="GO:0008758">
    <property type="term" value="F:UDP-2,3-diacylglucosamine hydrolase activity"/>
    <property type="evidence" value="ECO:0007669"/>
    <property type="project" value="TreeGrafter"/>
</dbReference>
<feature type="region of interest" description="Disordered" evidence="6">
    <location>
        <begin position="269"/>
        <end position="303"/>
    </location>
</feature>
<evidence type="ECO:0000256" key="5">
    <source>
        <dbReference type="ARBA" id="ARBA00023211"/>
    </source>
</evidence>
<feature type="compositionally biased region" description="Polar residues" evidence="6">
    <location>
        <begin position="282"/>
        <end position="292"/>
    </location>
</feature>
<dbReference type="Gene3D" id="3.60.21.10">
    <property type="match status" value="1"/>
</dbReference>
<name>A0A5B9QX62_9BACT</name>
<organism evidence="8 9">
    <name type="scientific">Roseimaritima ulvae</name>
    <dbReference type="NCBI Taxonomy" id="980254"/>
    <lineage>
        <taxon>Bacteria</taxon>
        <taxon>Pseudomonadati</taxon>
        <taxon>Planctomycetota</taxon>
        <taxon>Planctomycetia</taxon>
        <taxon>Pirellulales</taxon>
        <taxon>Pirellulaceae</taxon>
        <taxon>Roseimaritima</taxon>
    </lineage>
</organism>
<proteinExistence type="predicted"/>
<keyword evidence="3" id="KW-0479">Metal-binding</keyword>
<keyword evidence="8" id="KW-0378">Hydrolase</keyword>
<gene>
    <name evidence="8" type="ORF">UC8_37320</name>
</gene>
<keyword evidence="1" id="KW-1003">Cell membrane</keyword>
<keyword evidence="4" id="KW-0472">Membrane</keyword>
<dbReference type="GO" id="GO:0046872">
    <property type="term" value="F:metal ion binding"/>
    <property type="evidence" value="ECO:0007669"/>
    <property type="project" value="UniProtKB-KW"/>
</dbReference>
<evidence type="ECO:0000256" key="2">
    <source>
        <dbReference type="ARBA" id="ARBA00022519"/>
    </source>
</evidence>
<dbReference type="OrthoDB" id="9802481at2"/>
<feature type="domain" description="Calcineurin-like phosphoesterase" evidence="7">
    <location>
        <begin position="10"/>
        <end position="215"/>
    </location>
</feature>
<dbReference type="CDD" id="cd07398">
    <property type="entry name" value="MPP_YbbF-LpxH"/>
    <property type="match status" value="1"/>
</dbReference>
<dbReference type="AlphaFoldDB" id="A0A5B9QX62"/>
<dbReference type="InterPro" id="IPR004843">
    <property type="entry name" value="Calcineurin-like_PHP"/>
</dbReference>
<dbReference type="PANTHER" id="PTHR34990">
    <property type="entry name" value="UDP-2,3-DIACYLGLUCOSAMINE HYDROLASE-RELATED"/>
    <property type="match status" value="1"/>
</dbReference>
<protein>
    <submittedName>
        <fullName evidence="8">UDP-2,3-diacylglucosamine hydrolase</fullName>
    </submittedName>
</protein>
<dbReference type="RefSeq" id="WP_068135358.1">
    <property type="nucleotide sequence ID" value="NZ_CP042914.1"/>
</dbReference>
<dbReference type="GO" id="GO:0016020">
    <property type="term" value="C:membrane"/>
    <property type="evidence" value="ECO:0007669"/>
    <property type="project" value="GOC"/>
</dbReference>
<evidence type="ECO:0000313" key="9">
    <source>
        <dbReference type="Proteomes" id="UP000325286"/>
    </source>
</evidence>